<organism evidence="2 3">
    <name type="scientific">Ruminococcus flavefaciens 007c</name>
    <dbReference type="NCBI Taxonomy" id="1341157"/>
    <lineage>
        <taxon>Bacteria</taxon>
        <taxon>Bacillati</taxon>
        <taxon>Bacillota</taxon>
        <taxon>Clostridia</taxon>
        <taxon>Eubacteriales</taxon>
        <taxon>Oscillospiraceae</taxon>
        <taxon>Ruminococcus</taxon>
    </lineage>
</organism>
<dbReference type="SUPFAM" id="SSF75011">
    <property type="entry name" value="3-carboxy-cis,cis-mucoante lactonizing enzyme"/>
    <property type="match status" value="1"/>
</dbReference>
<name>W7UNT8_RUMFL</name>
<feature type="signal peptide" evidence="1">
    <location>
        <begin position="1"/>
        <end position="18"/>
    </location>
</feature>
<comment type="caution">
    <text evidence="2">The sequence shown here is derived from an EMBL/GenBank/DDBJ whole genome shotgun (WGS) entry which is preliminary data.</text>
</comment>
<dbReference type="SUPFAM" id="SSF53850">
    <property type="entry name" value="Periplasmic binding protein-like II"/>
    <property type="match status" value="1"/>
</dbReference>
<sequence>MKKRAATALFLAVSLAFTGCSVKDKKNSENKAVQVSELAYEESPDSGKFAAQETELPGDMSYAEGILRLSGDKLLIYGRDAKDGIIAYKTDEKLEYFESIVFDDVDLQGSELIFTEAEDGNIYIAGSKEDSAILYKLSSDGKLLSESEIAVEADERICSAVYTGSGLLLCMPSKLMTADDNGNITGDIPAPVDSFFTDAAVDSGGRIMVQLSSKNNSELREIDTVSREFKGERYILSSGVGGKMFCGSGEYSLYIGGVYGITEEKCCKVVDMLPAGFNVGELRGLTALSSGDFFGITGKNESKIVRITRDPMSGDTRRTEITAAFVGNDEVSGMALEFNKKSRKYTVKTVDYLLGSEGGSPREEYDNALRNLFLDVSSGKSPDIVVMYDDDAFNELAAKGMFEDLYEFMDNDDEVSRETFLSNVLKAMETDGKLYGISNIFGARSMAIKSEFAPDGDWDIDTLESILDANSGMDLFVSANNREAVFSSLLNEQSFVDHKDHTCDFTSDRFIRLLEFCGRFPSSEEYYSGMEDDVSGNALMKESYISDFREFRGDENALGTTEIKLIGYPGTEGVLTTGAHYAILRDSKNKEGAWAFLRTYFLPENQSRIYRGALPVTEKAYRSVTEASMEAPYFIDDDGEKMTYNEESPTLSRDEYDYLDGYIRSLTSCAGSSNSTEIKTICFEEATAYFMGQRSAEEAAGLIQNRVSIYLAEKQ</sequence>
<gene>
    <name evidence="2" type="ORF">RF007C_16030</name>
</gene>
<evidence type="ECO:0008006" key="4">
    <source>
        <dbReference type="Google" id="ProtNLM"/>
    </source>
</evidence>
<feature type="chain" id="PRO_5039306961" description="ABC-type glycerol-3-phosphate transport system, substrate-binding protein" evidence="1">
    <location>
        <begin position="19"/>
        <end position="715"/>
    </location>
</feature>
<keyword evidence="3" id="KW-1185">Reference proteome</keyword>
<keyword evidence="1" id="KW-0732">Signal</keyword>
<evidence type="ECO:0000256" key="1">
    <source>
        <dbReference type="SAM" id="SignalP"/>
    </source>
</evidence>
<dbReference type="InterPro" id="IPR006059">
    <property type="entry name" value="SBP"/>
</dbReference>
<reference evidence="2 3" key="1">
    <citation type="journal article" date="2014" name="PLoS ONE">
        <title>Rumen cellulosomics: divergent fiber-degrading strategies revealed by comparative genome-wide analysis of six ruminococcal strains.</title>
        <authorList>
            <person name="Dassa B."/>
            <person name="Borovok I."/>
            <person name="Ruimy-Israeli V."/>
            <person name="Lamed R."/>
            <person name="Flint H.J."/>
            <person name="Duncan S.H."/>
            <person name="Henrissat B."/>
            <person name="Coutinho P."/>
            <person name="Morrison M."/>
            <person name="Mosoni P."/>
            <person name="Yeoman C.J."/>
            <person name="White B.A."/>
            <person name="Bayer E.A."/>
        </authorList>
    </citation>
    <scope>NUCLEOTIDE SEQUENCE [LARGE SCALE GENOMIC DNA]</scope>
    <source>
        <strain evidence="2 3">007c</strain>
    </source>
</reference>
<proteinExistence type="predicted"/>
<dbReference type="OrthoDB" id="1814964at2"/>
<evidence type="ECO:0000313" key="3">
    <source>
        <dbReference type="Proteomes" id="UP000019365"/>
    </source>
</evidence>
<protein>
    <recommendedName>
        <fullName evidence="4">ABC-type glycerol-3-phosphate transport system, substrate-binding protein</fullName>
    </recommendedName>
</protein>
<dbReference type="Pfam" id="PF13416">
    <property type="entry name" value="SBP_bac_8"/>
    <property type="match status" value="1"/>
</dbReference>
<dbReference type="PATRIC" id="fig|1341157.4.peg.2605"/>
<evidence type="ECO:0000313" key="2">
    <source>
        <dbReference type="EMBL" id="EWM53119.1"/>
    </source>
</evidence>
<dbReference type="EMBL" id="ATAX01000028">
    <property type="protein sequence ID" value="EWM53119.1"/>
    <property type="molecule type" value="Genomic_DNA"/>
</dbReference>
<dbReference type="AlphaFoldDB" id="W7UNT8"/>
<dbReference type="Gene3D" id="3.40.190.10">
    <property type="entry name" value="Periplasmic binding protein-like II"/>
    <property type="match status" value="1"/>
</dbReference>
<dbReference type="Proteomes" id="UP000019365">
    <property type="component" value="Unassembled WGS sequence"/>
</dbReference>
<dbReference type="eggNOG" id="COG1653">
    <property type="taxonomic scope" value="Bacteria"/>
</dbReference>
<accession>W7UNT8</accession>
<dbReference type="RefSeq" id="WP_037300360.1">
    <property type="nucleotide sequence ID" value="NZ_ATAX01000028.1"/>
</dbReference>
<dbReference type="PROSITE" id="PS51257">
    <property type="entry name" value="PROKAR_LIPOPROTEIN"/>
    <property type="match status" value="1"/>
</dbReference>